<sequence>MKTPPLDLQDDQRFALMKFKRNVRDVLKPAHDDIYLVRWLKARKWNADAAEKMFRESLKWREARNIDDIQQWNTVHNLDPYYPYGFMGFTATTAHPFVIIPLKDLDVIGFLRTLSKGDLVRAVVKLIEFHVNLAHDYILDISVILAKVYEANYPCMLKKVFIINAPAIFTVAFNVLKKFLSSDTIGSVKIMNSDKKKWQGAILELVDPKILPKHYGGELVDSNGDSMCAEKICYGGKIPAEFYLTKNPSMDSISAEIEKIELEKIETEFNAVISKENI</sequence>
<evidence type="ECO:0000313" key="2">
    <source>
        <dbReference type="EMBL" id="SSX05920.1"/>
    </source>
</evidence>
<dbReference type="EMBL" id="UFQS01000664">
    <property type="protein sequence ID" value="SSX05920.1"/>
    <property type="molecule type" value="Genomic_DNA"/>
</dbReference>
<reference evidence="3" key="2">
    <citation type="submission" date="2018-07" db="EMBL/GenBank/DDBJ databases">
        <authorList>
            <person name="Quirk P.G."/>
            <person name="Krulwich T.A."/>
        </authorList>
    </citation>
    <scope>NUCLEOTIDE SEQUENCE</scope>
</reference>
<gene>
    <name evidence="3" type="primary">CSON013273</name>
</gene>
<evidence type="ECO:0000313" key="3">
    <source>
        <dbReference type="EMBL" id="SSX26279.1"/>
    </source>
</evidence>
<dbReference type="PROSITE" id="PS50191">
    <property type="entry name" value="CRAL_TRIO"/>
    <property type="match status" value="1"/>
</dbReference>
<dbReference type="InterPro" id="IPR011074">
    <property type="entry name" value="CRAL/TRIO_N_dom"/>
</dbReference>
<feature type="domain" description="CRAL-TRIO" evidence="1">
    <location>
        <begin position="74"/>
        <end position="223"/>
    </location>
</feature>
<dbReference type="GO" id="GO:0005737">
    <property type="term" value="C:cytoplasm"/>
    <property type="evidence" value="ECO:0007669"/>
    <property type="project" value="TreeGrafter"/>
</dbReference>
<dbReference type="VEuPathDB" id="VectorBase:CSON013273"/>
<dbReference type="SMART" id="SM01100">
    <property type="entry name" value="CRAL_TRIO_N"/>
    <property type="match status" value="1"/>
</dbReference>
<dbReference type="EMBL" id="UFQT01000664">
    <property type="protein sequence ID" value="SSX26279.1"/>
    <property type="molecule type" value="Genomic_DNA"/>
</dbReference>
<dbReference type="InterPro" id="IPR036865">
    <property type="entry name" value="CRAL-TRIO_dom_sf"/>
</dbReference>
<dbReference type="InterPro" id="IPR036273">
    <property type="entry name" value="CRAL/TRIO_N_dom_sf"/>
</dbReference>
<name>A0A336MBI1_CULSO</name>
<evidence type="ECO:0000259" key="1">
    <source>
        <dbReference type="PROSITE" id="PS50191"/>
    </source>
</evidence>
<proteinExistence type="predicted"/>
<accession>A0A336MBI1</accession>
<dbReference type="OMA" id="FETECEP"/>
<dbReference type="InterPro" id="IPR051064">
    <property type="entry name" value="SEC14/CRAL-TRIO_domain"/>
</dbReference>
<protein>
    <submittedName>
        <fullName evidence="3">CSON013273 protein</fullName>
    </submittedName>
</protein>
<dbReference type="SUPFAM" id="SSF46938">
    <property type="entry name" value="CRAL/TRIO N-terminal domain"/>
    <property type="match status" value="1"/>
</dbReference>
<dbReference type="InterPro" id="IPR001251">
    <property type="entry name" value="CRAL-TRIO_dom"/>
</dbReference>
<dbReference type="Pfam" id="PF00650">
    <property type="entry name" value="CRAL_TRIO"/>
    <property type="match status" value="1"/>
</dbReference>
<dbReference type="Pfam" id="PF03765">
    <property type="entry name" value="CRAL_TRIO_N"/>
    <property type="match status" value="1"/>
</dbReference>
<organism evidence="3">
    <name type="scientific">Culicoides sonorensis</name>
    <name type="common">Biting midge</name>
    <dbReference type="NCBI Taxonomy" id="179676"/>
    <lineage>
        <taxon>Eukaryota</taxon>
        <taxon>Metazoa</taxon>
        <taxon>Ecdysozoa</taxon>
        <taxon>Arthropoda</taxon>
        <taxon>Hexapoda</taxon>
        <taxon>Insecta</taxon>
        <taxon>Pterygota</taxon>
        <taxon>Neoptera</taxon>
        <taxon>Endopterygota</taxon>
        <taxon>Diptera</taxon>
        <taxon>Nematocera</taxon>
        <taxon>Chironomoidea</taxon>
        <taxon>Ceratopogonidae</taxon>
        <taxon>Ceratopogoninae</taxon>
        <taxon>Culicoides</taxon>
        <taxon>Monoculicoides</taxon>
    </lineage>
</organism>
<dbReference type="PANTHER" id="PTHR23324">
    <property type="entry name" value="SEC14 RELATED PROTEIN"/>
    <property type="match status" value="1"/>
</dbReference>
<dbReference type="PANTHER" id="PTHR23324:SF83">
    <property type="entry name" value="SEC14-LIKE PROTEIN 2"/>
    <property type="match status" value="1"/>
</dbReference>
<dbReference type="CDD" id="cd00170">
    <property type="entry name" value="SEC14"/>
    <property type="match status" value="1"/>
</dbReference>
<dbReference type="AlphaFoldDB" id="A0A336MBI1"/>
<dbReference type="SMART" id="SM00516">
    <property type="entry name" value="SEC14"/>
    <property type="match status" value="1"/>
</dbReference>
<dbReference type="Gene3D" id="3.40.525.10">
    <property type="entry name" value="CRAL-TRIO lipid binding domain"/>
    <property type="match status" value="2"/>
</dbReference>
<dbReference type="SUPFAM" id="SSF52087">
    <property type="entry name" value="CRAL/TRIO domain"/>
    <property type="match status" value="1"/>
</dbReference>
<reference evidence="2" key="1">
    <citation type="submission" date="2018-04" db="EMBL/GenBank/DDBJ databases">
        <authorList>
            <person name="Go L.Y."/>
            <person name="Mitchell J.A."/>
        </authorList>
    </citation>
    <scope>NUCLEOTIDE SEQUENCE</scope>
    <source>
        <tissue evidence="2">Whole organism</tissue>
    </source>
</reference>